<dbReference type="RefSeq" id="WP_203855319.1">
    <property type="nucleotide sequence ID" value="NZ_BAAAZQ010000003.1"/>
</dbReference>
<dbReference type="PANTHER" id="PTHR43249:SF1">
    <property type="entry name" value="D-GLUCOSIDE 3-DEHYDROGENASE"/>
    <property type="match status" value="1"/>
</dbReference>
<dbReference type="Gene3D" id="3.40.50.720">
    <property type="entry name" value="NAD(P)-binding Rossmann-like Domain"/>
    <property type="match status" value="1"/>
</dbReference>
<feature type="domain" description="GFO/IDH/MocA-like oxidoreductase" evidence="3">
    <location>
        <begin position="155"/>
        <end position="277"/>
    </location>
</feature>
<comment type="caution">
    <text evidence="4">The sequence shown here is derived from an EMBL/GenBank/DDBJ whole genome shotgun (WGS) entry which is preliminary data.</text>
</comment>
<dbReference type="InterPro" id="IPR000683">
    <property type="entry name" value="Gfo/Idh/MocA-like_OxRdtase_N"/>
</dbReference>
<evidence type="ECO:0000259" key="2">
    <source>
        <dbReference type="Pfam" id="PF01408"/>
    </source>
</evidence>
<feature type="region of interest" description="Disordered" evidence="1">
    <location>
        <begin position="388"/>
        <end position="458"/>
    </location>
</feature>
<dbReference type="InterPro" id="IPR055170">
    <property type="entry name" value="GFO_IDH_MocA-like_dom"/>
</dbReference>
<gene>
    <name evidence="4" type="ORF">Pma05_02130</name>
</gene>
<dbReference type="Pfam" id="PF01408">
    <property type="entry name" value="GFO_IDH_MocA"/>
    <property type="match status" value="1"/>
</dbReference>
<name>A0ABQ4EFY3_9ACTN</name>
<sequence length="458" mass="47519">MTTRDAGADPTPTVPPIPIAIVGGGVIGRNHAAAILRHPRLRVGCVVDPAPLAGRALTEQVAAQTGAEPPARYESLTDALAKQEVGLVVVCTPSGTHADLTEEALGAGRHVVIEKPLDVSLSRARRLARLAAEAEARGLVCSVISQHRFDPASLAVHRAVTAGRLGRITSAVASVAWWRSQRYYDSADWRGSWALDGGGALLNQAVHTVDLLIWLLGRPTEVFGYTSRLAHRRIEVEDVAVATVRFASGALAVLHASTGAYPGLSARLQIHGTRGSAILDDDQLEYLHAAGGTGPDDPTDPVNQAAELLPAAELRGAAKPPDTFVLGHLRQYADIVAAIDAGRRASIRVADGFAALALVRAVYLAATLGRPISVDEVARGAFDDVPVATGPPGRLTHGTGGASPVPGDPDADPGDPVGGRGDPIGGSDDPVGGRAAPGERPGRAAESAGERREREGRR</sequence>
<dbReference type="PANTHER" id="PTHR43249">
    <property type="entry name" value="UDP-N-ACETYL-2-AMINO-2-DEOXY-D-GLUCURONATE OXIDASE"/>
    <property type="match status" value="1"/>
</dbReference>
<dbReference type="SUPFAM" id="SSF51735">
    <property type="entry name" value="NAD(P)-binding Rossmann-fold domains"/>
    <property type="match status" value="1"/>
</dbReference>
<dbReference type="InterPro" id="IPR036291">
    <property type="entry name" value="NAD(P)-bd_dom_sf"/>
</dbReference>
<feature type="compositionally biased region" description="Basic and acidic residues" evidence="1">
    <location>
        <begin position="440"/>
        <end position="458"/>
    </location>
</feature>
<accession>A0ABQ4EFY3</accession>
<dbReference type="SUPFAM" id="SSF55347">
    <property type="entry name" value="Glyceraldehyde-3-phosphate dehydrogenase-like, C-terminal domain"/>
    <property type="match status" value="1"/>
</dbReference>
<keyword evidence="5" id="KW-1185">Reference proteome</keyword>
<feature type="domain" description="Gfo/Idh/MocA-like oxidoreductase N-terminal" evidence="2">
    <location>
        <begin position="19"/>
        <end position="137"/>
    </location>
</feature>
<evidence type="ECO:0000259" key="3">
    <source>
        <dbReference type="Pfam" id="PF22725"/>
    </source>
</evidence>
<proteinExistence type="predicted"/>
<dbReference type="Proteomes" id="UP000621500">
    <property type="component" value="Unassembled WGS sequence"/>
</dbReference>
<reference evidence="4 5" key="1">
    <citation type="submission" date="2021-01" db="EMBL/GenBank/DDBJ databases">
        <title>Whole genome shotgun sequence of Plantactinospora mayteni NBRC 109088.</title>
        <authorList>
            <person name="Komaki H."/>
            <person name="Tamura T."/>
        </authorList>
    </citation>
    <scope>NUCLEOTIDE SEQUENCE [LARGE SCALE GENOMIC DNA]</scope>
    <source>
        <strain evidence="4 5">NBRC 109088</strain>
    </source>
</reference>
<dbReference type="InterPro" id="IPR052515">
    <property type="entry name" value="Gfo/Idh/MocA_Oxidoreductase"/>
</dbReference>
<organism evidence="4 5">
    <name type="scientific">Plantactinospora mayteni</name>
    <dbReference type="NCBI Taxonomy" id="566021"/>
    <lineage>
        <taxon>Bacteria</taxon>
        <taxon>Bacillati</taxon>
        <taxon>Actinomycetota</taxon>
        <taxon>Actinomycetes</taxon>
        <taxon>Micromonosporales</taxon>
        <taxon>Micromonosporaceae</taxon>
        <taxon>Plantactinospora</taxon>
    </lineage>
</organism>
<evidence type="ECO:0000313" key="4">
    <source>
        <dbReference type="EMBL" id="GIG93640.1"/>
    </source>
</evidence>
<feature type="compositionally biased region" description="Low complexity" evidence="1">
    <location>
        <begin position="425"/>
        <end position="439"/>
    </location>
</feature>
<dbReference type="Pfam" id="PF22725">
    <property type="entry name" value="GFO_IDH_MocA_C3"/>
    <property type="match status" value="1"/>
</dbReference>
<protein>
    <submittedName>
        <fullName evidence="4">Oxidoreductase</fullName>
    </submittedName>
</protein>
<evidence type="ECO:0000313" key="5">
    <source>
        <dbReference type="Proteomes" id="UP000621500"/>
    </source>
</evidence>
<dbReference type="Gene3D" id="3.30.360.10">
    <property type="entry name" value="Dihydrodipicolinate Reductase, domain 2"/>
    <property type="match status" value="1"/>
</dbReference>
<dbReference type="EMBL" id="BONX01000002">
    <property type="protein sequence ID" value="GIG93640.1"/>
    <property type="molecule type" value="Genomic_DNA"/>
</dbReference>
<evidence type="ECO:0000256" key="1">
    <source>
        <dbReference type="SAM" id="MobiDB-lite"/>
    </source>
</evidence>